<dbReference type="InterPro" id="IPR011004">
    <property type="entry name" value="Trimer_LpxA-like_sf"/>
</dbReference>
<dbReference type="InterPro" id="IPR051159">
    <property type="entry name" value="Hexapeptide_acetyltransf"/>
</dbReference>
<keyword evidence="2" id="KW-0677">Repeat</keyword>
<dbReference type="AlphaFoldDB" id="A0A934IDH4"/>
<evidence type="ECO:0000256" key="3">
    <source>
        <dbReference type="ARBA" id="ARBA00023315"/>
    </source>
</evidence>
<proteinExistence type="predicted"/>
<protein>
    <recommendedName>
        <fullName evidence="6">Acetyltransferase</fullName>
    </recommendedName>
</protein>
<dbReference type="Gene3D" id="2.160.10.10">
    <property type="entry name" value="Hexapeptide repeat proteins"/>
    <property type="match status" value="1"/>
</dbReference>
<organism evidence="4 5">
    <name type="scientific">Acuticoccus mangrovi</name>
    <dbReference type="NCBI Taxonomy" id="2796142"/>
    <lineage>
        <taxon>Bacteria</taxon>
        <taxon>Pseudomonadati</taxon>
        <taxon>Pseudomonadota</taxon>
        <taxon>Alphaproteobacteria</taxon>
        <taxon>Hyphomicrobiales</taxon>
        <taxon>Amorphaceae</taxon>
        <taxon>Acuticoccus</taxon>
    </lineage>
</organism>
<evidence type="ECO:0000256" key="2">
    <source>
        <dbReference type="ARBA" id="ARBA00022737"/>
    </source>
</evidence>
<evidence type="ECO:0000256" key="1">
    <source>
        <dbReference type="ARBA" id="ARBA00022679"/>
    </source>
</evidence>
<accession>A0A934IDH4</accession>
<keyword evidence="3" id="KW-0012">Acyltransferase</keyword>
<dbReference type="InterPro" id="IPR018357">
    <property type="entry name" value="Hexapep_transf_CS"/>
</dbReference>
<dbReference type="SUPFAM" id="SSF51161">
    <property type="entry name" value="Trimeric LpxA-like enzymes"/>
    <property type="match status" value="1"/>
</dbReference>
<gene>
    <name evidence="4" type="ORF">JCR33_02525</name>
</gene>
<evidence type="ECO:0000313" key="5">
    <source>
        <dbReference type="Proteomes" id="UP000609531"/>
    </source>
</evidence>
<dbReference type="RefSeq" id="WP_198880415.1">
    <property type="nucleotide sequence ID" value="NZ_JAEKJA010000001.1"/>
</dbReference>
<comment type="caution">
    <text evidence="4">The sequence shown here is derived from an EMBL/GenBank/DDBJ whole genome shotgun (WGS) entry which is preliminary data.</text>
</comment>
<dbReference type="PANTHER" id="PTHR23416">
    <property type="entry name" value="SIALIC ACID SYNTHASE-RELATED"/>
    <property type="match status" value="1"/>
</dbReference>
<name>A0A934IDH4_9HYPH</name>
<sequence length="156" mass="17229">MSDDYWNPMDPKAKAEGWIRGPAERWDVKGAFRVGYHTSINGTMKVRRPATIGRYCAIGDNCRFIASGHETQIVNLQVWLQQEVGAVNESRGKRPIEIGHNVWIGDQVIVLAGVTIGDGAIIGGGAIVTRDVEPFAIVAGAPATMKRYRFHENVRR</sequence>
<reference evidence="4" key="1">
    <citation type="submission" date="2020-12" db="EMBL/GenBank/DDBJ databases">
        <title>Bacterial taxonomy.</title>
        <authorList>
            <person name="Pan X."/>
        </authorList>
    </citation>
    <scope>NUCLEOTIDE SEQUENCE</scope>
    <source>
        <strain evidence="4">B2012</strain>
    </source>
</reference>
<keyword evidence="5" id="KW-1185">Reference proteome</keyword>
<dbReference type="InterPro" id="IPR001451">
    <property type="entry name" value="Hexapep"/>
</dbReference>
<dbReference type="PROSITE" id="PS00101">
    <property type="entry name" value="HEXAPEP_TRANSFERASES"/>
    <property type="match status" value="1"/>
</dbReference>
<dbReference type="GO" id="GO:0008374">
    <property type="term" value="F:O-acyltransferase activity"/>
    <property type="evidence" value="ECO:0007669"/>
    <property type="project" value="TreeGrafter"/>
</dbReference>
<evidence type="ECO:0000313" key="4">
    <source>
        <dbReference type="EMBL" id="MBJ3774544.1"/>
    </source>
</evidence>
<evidence type="ECO:0008006" key="6">
    <source>
        <dbReference type="Google" id="ProtNLM"/>
    </source>
</evidence>
<keyword evidence="1" id="KW-0808">Transferase</keyword>
<dbReference type="EMBL" id="JAEKJA010000001">
    <property type="protein sequence ID" value="MBJ3774544.1"/>
    <property type="molecule type" value="Genomic_DNA"/>
</dbReference>
<dbReference type="Pfam" id="PF00132">
    <property type="entry name" value="Hexapep"/>
    <property type="match status" value="1"/>
</dbReference>
<dbReference type="PANTHER" id="PTHR23416:SF54">
    <property type="entry name" value="ACETYLTRANSFERASE, CYSE_LACA_LPXA_NODL FAMILY (AFU_ORTHOLOGUE AFUA_2G08430)-RELATED"/>
    <property type="match status" value="1"/>
</dbReference>
<dbReference type="Proteomes" id="UP000609531">
    <property type="component" value="Unassembled WGS sequence"/>
</dbReference>